<feature type="domain" description="Condensation" evidence="1">
    <location>
        <begin position="59"/>
        <end position="337"/>
    </location>
</feature>
<reference evidence="2" key="1">
    <citation type="journal article" date="2014" name="Int. J. Syst. Evol. Microbiol.">
        <title>Complete genome sequence of Corynebacterium casei LMG S-19264T (=DSM 44701T), isolated from a smear-ripened cheese.</title>
        <authorList>
            <consortium name="US DOE Joint Genome Institute (JGI-PGF)"/>
            <person name="Walter F."/>
            <person name="Albersmeier A."/>
            <person name="Kalinowski J."/>
            <person name="Ruckert C."/>
        </authorList>
    </citation>
    <scope>NUCLEOTIDE SEQUENCE</scope>
    <source>
        <strain evidence="2">JCM 19831</strain>
    </source>
</reference>
<dbReference type="GO" id="GO:0031177">
    <property type="term" value="F:phosphopantetheine binding"/>
    <property type="evidence" value="ECO:0007669"/>
    <property type="project" value="TreeGrafter"/>
</dbReference>
<dbReference type="PANTHER" id="PTHR45527">
    <property type="entry name" value="NONRIBOSOMAL PEPTIDE SYNTHETASE"/>
    <property type="match status" value="1"/>
</dbReference>
<dbReference type="RefSeq" id="WP_190249857.1">
    <property type="nucleotide sequence ID" value="NZ_BMPI01000009.1"/>
</dbReference>
<comment type="caution">
    <text evidence="2">The sequence shown here is derived from an EMBL/GenBank/DDBJ whole genome shotgun (WGS) entry which is preliminary data.</text>
</comment>
<proteinExistence type="predicted"/>
<dbReference type="InterPro" id="IPR001242">
    <property type="entry name" value="Condensation_dom"/>
</dbReference>
<dbReference type="AlphaFoldDB" id="A0A917TIN2"/>
<dbReference type="SUPFAM" id="SSF52777">
    <property type="entry name" value="CoA-dependent acyltransferases"/>
    <property type="match status" value="2"/>
</dbReference>
<dbReference type="InterPro" id="IPR023213">
    <property type="entry name" value="CAT-like_dom_sf"/>
</dbReference>
<reference evidence="2" key="2">
    <citation type="submission" date="2020-09" db="EMBL/GenBank/DDBJ databases">
        <authorList>
            <person name="Sun Q."/>
            <person name="Ohkuma M."/>
        </authorList>
    </citation>
    <scope>NUCLEOTIDE SEQUENCE</scope>
    <source>
        <strain evidence="2">JCM 19831</strain>
    </source>
</reference>
<accession>A0A917TIN2</accession>
<dbReference type="PANTHER" id="PTHR45527:SF1">
    <property type="entry name" value="FATTY ACID SYNTHASE"/>
    <property type="match status" value="1"/>
</dbReference>
<gene>
    <name evidence="2" type="ORF">GCM10007977_024140</name>
</gene>
<name>A0A917TIN2_9ACTN</name>
<dbReference type="Gene3D" id="3.30.559.30">
    <property type="entry name" value="Nonribosomal peptide synthetase, condensation domain"/>
    <property type="match status" value="1"/>
</dbReference>
<sequence length="446" mass="48717">MLETATAQRLPVRFAGEGAGTEELTWGQRAAWGSMLINGEADWAGGTMPLRDGQTVAELAALLAAVMGRHQSLRTRFRLDEAGQPRQSLSAEGEVCLEVVEAGDRDPETVAEAVRERLETAPFDPAEDWSVRWAVVCRDGVASWFVALYTHLVLDGYGIEALTADLSDATAADAEVPGVPPFEQARRQRAATARRQQAASLRHWEQHLRTIAPERFPSVEAPAEPRWWDVSYDSPATYLALHEVAARTKVHSGTVLLAAYAVALARVSGDPRTVLRTLVSNRFRPGFREAVAPVAQSALCVIDVTGQTFDEVVATAFQSQMSAGLHAYYDPRELWAMIERVGAERGAAIDVSSYFSDRRRSFATYPDDLAVSPEDVARALGRGRLTWGRRSDTPDTTCFLLVNPVPDTIDLTIRADTHRLTPDDMAGCLRAMEEIIVAAAFPDASA</sequence>
<dbReference type="Gene3D" id="3.30.559.10">
    <property type="entry name" value="Chloramphenicol acetyltransferase-like domain"/>
    <property type="match status" value="1"/>
</dbReference>
<dbReference type="GO" id="GO:0008610">
    <property type="term" value="P:lipid biosynthetic process"/>
    <property type="evidence" value="ECO:0007669"/>
    <property type="project" value="UniProtKB-ARBA"/>
</dbReference>
<dbReference type="GO" id="GO:0043041">
    <property type="term" value="P:amino acid activation for nonribosomal peptide biosynthetic process"/>
    <property type="evidence" value="ECO:0007669"/>
    <property type="project" value="TreeGrafter"/>
</dbReference>
<keyword evidence="3" id="KW-1185">Reference proteome</keyword>
<dbReference type="Pfam" id="PF00668">
    <property type="entry name" value="Condensation"/>
    <property type="match status" value="1"/>
</dbReference>
<dbReference type="Proteomes" id="UP000642070">
    <property type="component" value="Unassembled WGS sequence"/>
</dbReference>
<dbReference type="GO" id="GO:0003824">
    <property type="term" value="F:catalytic activity"/>
    <property type="evidence" value="ECO:0007669"/>
    <property type="project" value="InterPro"/>
</dbReference>
<dbReference type="GO" id="GO:0005737">
    <property type="term" value="C:cytoplasm"/>
    <property type="evidence" value="ECO:0007669"/>
    <property type="project" value="TreeGrafter"/>
</dbReference>
<evidence type="ECO:0000313" key="3">
    <source>
        <dbReference type="Proteomes" id="UP000642070"/>
    </source>
</evidence>
<organism evidence="2 3">
    <name type="scientific">Dactylosporangium sucinum</name>
    <dbReference type="NCBI Taxonomy" id="1424081"/>
    <lineage>
        <taxon>Bacteria</taxon>
        <taxon>Bacillati</taxon>
        <taxon>Actinomycetota</taxon>
        <taxon>Actinomycetes</taxon>
        <taxon>Micromonosporales</taxon>
        <taxon>Micromonosporaceae</taxon>
        <taxon>Dactylosporangium</taxon>
    </lineage>
</organism>
<protein>
    <recommendedName>
        <fullName evidence="1">Condensation domain-containing protein</fullName>
    </recommendedName>
</protein>
<dbReference type="EMBL" id="BMPI01000009">
    <property type="protein sequence ID" value="GGM22160.1"/>
    <property type="molecule type" value="Genomic_DNA"/>
</dbReference>
<evidence type="ECO:0000259" key="1">
    <source>
        <dbReference type="Pfam" id="PF00668"/>
    </source>
</evidence>
<dbReference type="GO" id="GO:0044550">
    <property type="term" value="P:secondary metabolite biosynthetic process"/>
    <property type="evidence" value="ECO:0007669"/>
    <property type="project" value="TreeGrafter"/>
</dbReference>
<evidence type="ECO:0000313" key="2">
    <source>
        <dbReference type="EMBL" id="GGM22160.1"/>
    </source>
</evidence>